<dbReference type="InterPro" id="IPR023956">
    <property type="entry name" value="ARD_bac"/>
</dbReference>
<evidence type="ECO:0000256" key="9">
    <source>
        <dbReference type="HAMAP-Rule" id="MF_01682"/>
    </source>
</evidence>
<dbReference type="GO" id="GO:0051213">
    <property type="term" value="F:dioxygenase activity"/>
    <property type="evidence" value="ECO:0007669"/>
    <property type="project" value="UniProtKB-KW"/>
</dbReference>
<dbReference type="CDD" id="cd02232">
    <property type="entry name" value="cupin_ARD"/>
    <property type="match status" value="1"/>
</dbReference>
<reference evidence="11" key="1">
    <citation type="journal article" date="2019" name="Int. J. Syst. Evol. Microbiol.">
        <title>The Global Catalogue of Microorganisms (GCM) 10K type strain sequencing project: providing services to taxonomists for standard genome sequencing and annotation.</title>
        <authorList>
            <consortium name="The Broad Institute Genomics Platform"/>
            <consortium name="The Broad Institute Genome Sequencing Center for Infectious Disease"/>
            <person name="Wu L."/>
            <person name="Ma J."/>
        </authorList>
    </citation>
    <scope>NUCLEOTIDE SEQUENCE [LARGE SCALE GENOMIC DNA]</scope>
    <source>
        <strain evidence="11">KCTC 23723</strain>
    </source>
</reference>
<feature type="binding site" evidence="9">
    <location>
        <position position="97"/>
    </location>
    <ligand>
        <name>Fe(2+)</name>
        <dbReference type="ChEBI" id="CHEBI:29033"/>
    </ligand>
</feature>
<feature type="site" description="Important to generate the dianion" evidence="9">
    <location>
        <position position="105"/>
    </location>
</feature>
<dbReference type="EC" id="1.13.11.54" evidence="9"/>
<comment type="subunit">
    <text evidence="9">Monomer.</text>
</comment>
<dbReference type="InterPro" id="IPR014710">
    <property type="entry name" value="RmlC-like_jellyroll"/>
</dbReference>
<keyword evidence="4 9" id="KW-0479">Metal-binding</keyword>
<dbReference type="RefSeq" id="WP_189483705.1">
    <property type="nucleotide sequence ID" value="NZ_BMYR01000011.1"/>
</dbReference>
<keyword evidence="6 9" id="KW-0560">Oxidoreductase</keyword>
<feature type="binding site" evidence="9">
    <location>
        <position position="141"/>
    </location>
    <ligand>
        <name>Ni(2+)</name>
        <dbReference type="ChEBI" id="CHEBI:49786"/>
    </ligand>
</feature>
<feature type="binding site" evidence="9">
    <location>
        <position position="99"/>
    </location>
    <ligand>
        <name>Fe(2+)</name>
        <dbReference type="ChEBI" id="CHEBI:29033"/>
    </ligand>
</feature>
<comment type="function">
    <text evidence="9">Catalyzes 2 different reactions between oxygene and the acireductone 1,2-dihydroxy-3-keto-5-methylthiopentene (DHK-MTPene) depending upon the metal bound in the active site. Fe-containing acireductone dioxygenase (Fe-ARD) produces formate and 2-keto-4-methylthiobutyrate (KMTB), the alpha-ketoacid precursor of methionine in the methionine recycle pathway. Ni-containing acireductone dioxygenase (Ni-ARD) produces methylthiopropionate, carbon monoxide and formate, and does not lie on the methionine recycle pathway.</text>
</comment>
<dbReference type="Gene3D" id="2.60.120.10">
    <property type="entry name" value="Jelly Rolls"/>
    <property type="match status" value="1"/>
</dbReference>
<evidence type="ECO:0000313" key="10">
    <source>
        <dbReference type="EMBL" id="GGW69048.1"/>
    </source>
</evidence>
<dbReference type="InterPro" id="IPR004313">
    <property type="entry name" value="ARD"/>
</dbReference>
<keyword evidence="7 9" id="KW-0408">Iron</keyword>
<sequence length="180" mass="20360">MSSLHIFALHQPTEPLFVTEDVTDIAAHLQQHGIRFEQWRATAAIDAHSSTEQVLTAYADAIARLQQQEGYVAVDVISLSPDHPDKAALRQKFLDEHIHTEDEVRFFVRGQGLFCLHLGDKVYQVLCKQHDLISVPANTPHWFDMGSSPDFTAIRFFNNPQGWVAHFTGSTLARQFPLLN</sequence>
<dbReference type="Proteomes" id="UP000634667">
    <property type="component" value="Unassembled WGS sequence"/>
</dbReference>
<keyword evidence="2 9" id="KW-0533">Nickel</keyword>
<comment type="pathway">
    <text evidence="9">Amino-acid biosynthesis; L-methionine biosynthesis via salvage pathway; L-methionine from S-methyl-5-thio-alpha-D-ribose 1-phosphate: step 5/6.</text>
</comment>
<organism evidence="10 11">
    <name type="scientific">Alishewanella tabrizica</name>
    <dbReference type="NCBI Taxonomy" id="671278"/>
    <lineage>
        <taxon>Bacteria</taxon>
        <taxon>Pseudomonadati</taxon>
        <taxon>Pseudomonadota</taxon>
        <taxon>Gammaproteobacteria</taxon>
        <taxon>Alteromonadales</taxon>
        <taxon>Alteromonadaceae</taxon>
        <taxon>Alishewanella</taxon>
    </lineage>
</organism>
<dbReference type="EMBL" id="BMYR01000011">
    <property type="protein sequence ID" value="GGW69048.1"/>
    <property type="molecule type" value="Genomic_DNA"/>
</dbReference>
<keyword evidence="8 9" id="KW-0486">Methionine biosynthesis</keyword>
<dbReference type="Pfam" id="PF03079">
    <property type="entry name" value="ARD"/>
    <property type="match status" value="1"/>
</dbReference>
<feature type="binding site" evidence="9">
    <location>
        <position position="103"/>
    </location>
    <ligand>
        <name>Fe(2+)</name>
        <dbReference type="ChEBI" id="CHEBI:29033"/>
    </ligand>
</feature>
<name>A0ABQ2WQW3_9ALTE</name>
<gene>
    <name evidence="9 10" type="primary">mtnD</name>
    <name evidence="10" type="ORF">GCM10008111_26410</name>
</gene>
<comment type="catalytic activity">
    <reaction evidence="9">
        <text>1,2-dihydroxy-5-(methylsulfanyl)pent-1-en-3-one + O2 = 3-(methylsulfanyl)propanoate + CO + formate + 2 H(+)</text>
        <dbReference type="Rhea" id="RHEA:14161"/>
        <dbReference type="ChEBI" id="CHEBI:15378"/>
        <dbReference type="ChEBI" id="CHEBI:15379"/>
        <dbReference type="ChEBI" id="CHEBI:15740"/>
        <dbReference type="ChEBI" id="CHEBI:17245"/>
        <dbReference type="ChEBI" id="CHEBI:49016"/>
        <dbReference type="ChEBI" id="CHEBI:49252"/>
        <dbReference type="EC" id="1.13.11.53"/>
    </reaction>
</comment>
<dbReference type="SUPFAM" id="SSF51182">
    <property type="entry name" value="RmlC-like cupins"/>
    <property type="match status" value="1"/>
</dbReference>
<dbReference type="PANTHER" id="PTHR23418:SF0">
    <property type="entry name" value="ACIREDUCTONE DIOXYGENASE"/>
    <property type="match status" value="1"/>
</dbReference>
<evidence type="ECO:0000256" key="6">
    <source>
        <dbReference type="ARBA" id="ARBA00023002"/>
    </source>
</evidence>
<comment type="cofactor">
    <cofactor evidence="9">
        <name>Ni(2+)</name>
        <dbReference type="ChEBI" id="CHEBI:49786"/>
    </cofactor>
    <text evidence="9">Binds 1 nickel ion per monomer.</text>
</comment>
<dbReference type="HAMAP" id="MF_01682">
    <property type="entry name" value="Salvage_MtnD"/>
    <property type="match status" value="1"/>
</dbReference>
<dbReference type="InterPro" id="IPR011051">
    <property type="entry name" value="RmlC_Cupin_sf"/>
</dbReference>
<evidence type="ECO:0000256" key="5">
    <source>
        <dbReference type="ARBA" id="ARBA00022964"/>
    </source>
</evidence>
<keyword evidence="11" id="KW-1185">Reference proteome</keyword>
<evidence type="ECO:0000256" key="1">
    <source>
        <dbReference type="ARBA" id="ARBA00000428"/>
    </source>
</evidence>
<feature type="binding site" evidence="9">
    <location>
        <position position="141"/>
    </location>
    <ligand>
        <name>Fe(2+)</name>
        <dbReference type="ChEBI" id="CHEBI:29033"/>
    </ligand>
</feature>
<evidence type="ECO:0000256" key="8">
    <source>
        <dbReference type="ARBA" id="ARBA00023167"/>
    </source>
</evidence>
<accession>A0ABQ2WQW3</accession>
<proteinExistence type="inferred from homology"/>
<feature type="site" description="May play a role in metal incorporation in vivo" evidence="9">
    <location>
        <position position="96"/>
    </location>
</feature>
<dbReference type="PANTHER" id="PTHR23418">
    <property type="entry name" value="ACIREDUCTONE DIOXYGENASE"/>
    <property type="match status" value="1"/>
</dbReference>
<evidence type="ECO:0000256" key="3">
    <source>
        <dbReference type="ARBA" id="ARBA00022605"/>
    </source>
</evidence>
<feature type="binding site" evidence="9">
    <location>
        <position position="97"/>
    </location>
    <ligand>
        <name>Ni(2+)</name>
        <dbReference type="ChEBI" id="CHEBI:49786"/>
    </ligand>
</feature>
<feature type="site" description="May play a role in transmitting local conformational changes" evidence="9">
    <location>
        <position position="102"/>
    </location>
</feature>
<keyword evidence="5 9" id="KW-0223">Dioxygenase</keyword>
<evidence type="ECO:0000313" key="11">
    <source>
        <dbReference type="Proteomes" id="UP000634667"/>
    </source>
</evidence>
<protein>
    <recommendedName>
        <fullName evidence="9">Acireductone dioxygenase</fullName>
    </recommendedName>
    <alternativeName>
        <fullName evidence="9">1,2-dihydroxy-3-keto-5-methylthiopentene dioxygenase</fullName>
        <shortName evidence="9">DHK-MTPene dioxygenase</shortName>
    </alternativeName>
    <alternativeName>
        <fullName evidence="9">Acireductone dioxygenase (Fe(2+)-requiring)</fullName>
        <shortName evidence="9">ARD'</shortName>
        <shortName evidence="9">Fe-ARD</shortName>
        <ecNumber evidence="9">1.13.11.54</ecNumber>
    </alternativeName>
    <alternativeName>
        <fullName evidence="9">Acireductone dioxygenase (Ni(2+)-requiring)</fullName>
        <shortName evidence="9">ARD</shortName>
        <shortName evidence="9">Ni-ARD</shortName>
        <ecNumber evidence="9">1.13.11.53</ecNumber>
    </alternativeName>
</protein>
<comment type="similarity">
    <text evidence="9">Belongs to the acireductone dioxygenase (ARD) family.</text>
</comment>
<comment type="cofactor">
    <cofactor evidence="9">
        <name>Fe(2+)</name>
        <dbReference type="ChEBI" id="CHEBI:29033"/>
    </cofactor>
    <text evidence="9">Binds 1 Fe(2+) cation per monomer.</text>
</comment>
<feature type="binding site" evidence="9">
    <location>
        <position position="99"/>
    </location>
    <ligand>
        <name>Ni(2+)</name>
        <dbReference type="ChEBI" id="CHEBI:49786"/>
    </ligand>
</feature>
<comment type="catalytic activity">
    <reaction evidence="1 9">
        <text>1,2-dihydroxy-5-(methylsulfanyl)pent-1-en-3-one + O2 = 4-methylsulfanyl-2-oxobutanoate + formate + 2 H(+)</text>
        <dbReference type="Rhea" id="RHEA:24504"/>
        <dbReference type="ChEBI" id="CHEBI:15378"/>
        <dbReference type="ChEBI" id="CHEBI:15379"/>
        <dbReference type="ChEBI" id="CHEBI:15740"/>
        <dbReference type="ChEBI" id="CHEBI:16723"/>
        <dbReference type="ChEBI" id="CHEBI:49252"/>
        <dbReference type="EC" id="1.13.11.54"/>
    </reaction>
</comment>
<keyword evidence="3 9" id="KW-0028">Amino-acid biosynthesis</keyword>
<evidence type="ECO:0000256" key="7">
    <source>
        <dbReference type="ARBA" id="ARBA00023004"/>
    </source>
</evidence>
<dbReference type="EC" id="1.13.11.53" evidence="9"/>
<comment type="caution">
    <text evidence="10">The sequence shown here is derived from an EMBL/GenBank/DDBJ whole genome shotgun (WGS) entry which is preliminary data.</text>
</comment>
<feature type="binding site" evidence="9">
    <location>
        <position position="103"/>
    </location>
    <ligand>
        <name>Ni(2+)</name>
        <dbReference type="ChEBI" id="CHEBI:49786"/>
    </ligand>
</feature>
<evidence type="ECO:0000256" key="2">
    <source>
        <dbReference type="ARBA" id="ARBA00022596"/>
    </source>
</evidence>
<evidence type="ECO:0000256" key="4">
    <source>
        <dbReference type="ARBA" id="ARBA00022723"/>
    </source>
</evidence>